<organism evidence="8 9">
    <name type="scientific">Sulfobacillus acidophilus</name>
    <dbReference type="NCBI Taxonomy" id="53633"/>
    <lineage>
        <taxon>Bacteria</taxon>
        <taxon>Bacillati</taxon>
        <taxon>Bacillota</taxon>
        <taxon>Clostridia</taxon>
        <taxon>Eubacteriales</taxon>
        <taxon>Clostridiales Family XVII. Incertae Sedis</taxon>
        <taxon>Sulfobacillus</taxon>
    </lineage>
</organism>
<dbReference type="InterPro" id="IPR009051">
    <property type="entry name" value="Helical_ferredxn"/>
</dbReference>
<dbReference type="InterPro" id="IPR051460">
    <property type="entry name" value="HdrC_iron-sulfur_subunit"/>
</dbReference>
<dbReference type="Proteomes" id="UP000241848">
    <property type="component" value="Unassembled WGS sequence"/>
</dbReference>
<feature type="transmembrane region" description="Helical" evidence="6">
    <location>
        <begin position="6"/>
        <end position="23"/>
    </location>
</feature>
<keyword evidence="6" id="KW-1133">Transmembrane helix</keyword>
<dbReference type="InterPro" id="IPR017900">
    <property type="entry name" value="4Fe4S_Fe_S_CS"/>
</dbReference>
<dbReference type="GO" id="GO:0051539">
    <property type="term" value="F:4 iron, 4 sulfur cluster binding"/>
    <property type="evidence" value="ECO:0007669"/>
    <property type="project" value="UniProtKB-KW"/>
</dbReference>
<dbReference type="Pfam" id="PF02754">
    <property type="entry name" value="CCG"/>
    <property type="match status" value="2"/>
</dbReference>
<dbReference type="GO" id="GO:0016491">
    <property type="term" value="F:oxidoreductase activity"/>
    <property type="evidence" value="ECO:0007669"/>
    <property type="project" value="UniProtKB-KW"/>
</dbReference>
<dbReference type="AlphaFoldDB" id="A0A2T2WJ30"/>
<dbReference type="InterPro" id="IPR004017">
    <property type="entry name" value="Cys_rich_dom"/>
</dbReference>
<dbReference type="GO" id="GO:0005886">
    <property type="term" value="C:plasma membrane"/>
    <property type="evidence" value="ECO:0007669"/>
    <property type="project" value="TreeGrafter"/>
</dbReference>
<dbReference type="PANTHER" id="PTHR43255:SF1">
    <property type="entry name" value="IRON-SULFUR-BINDING OXIDOREDUCTASE FADF-RELATED"/>
    <property type="match status" value="1"/>
</dbReference>
<keyword evidence="3" id="KW-0560">Oxidoreductase</keyword>
<feature type="transmembrane region" description="Helical" evidence="6">
    <location>
        <begin position="67"/>
        <end position="88"/>
    </location>
</feature>
<name>A0A2T2WJ30_9FIRM</name>
<feature type="domain" description="4Fe-4S ferredoxin-type" evidence="7">
    <location>
        <begin position="262"/>
        <end position="293"/>
    </location>
</feature>
<dbReference type="Gene3D" id="1.10.1060.10">
    <property type="entry name" value="Alpha-helical ferredoxin"/>
    <property type="match status" value="1"/>
</dbReference>
<evidence type="ECO:0000256" key="1">
    <source>
        <dbReference type="ARBA" id="ARBA00022485"/>
    </source>
</evidence>
<proteinExistence type="predicted"/>
<gene>
    <name evidence="8" type="ORF">C7B45_07590</name>
</gene>
<dbReference type="Pfam" id="PF13187">
    <property type="entry name" value="Fer4_9"/>
    <property type="match status" value="1"/>
</dbReference>
<evidence type="ECO:0000256" key="4">
    <source>
        <dbReference type="ARBA" id="ARBA00023004"/>
    </source>
</evidence>
<dbReference type="SUPFAM" id="SSF46548">
    <property type="entry name" value="alpha-helical ferredoxin"/>
    <property type="match status" value="1"/>
</dbReference>
<dbReference type="PROSITE" id="PS00198">
    <property type="entry name" value="4FE4S_FER_1"/>
    <property type="match status" value="1"/>
</dbReference>
<dbReference type="EMBL" id="PXYV01000020">
    <property type="protein sequence ID" value="PSR22225.1"/>
    <property type="molecule type" value="Genomic_DNA"/>
</dbReference>
<dbReference type="InterPro" id="IPR017896">
    <property type="entry name" value="4Fe4S_Fe-S-bd"/>
</dbReference>
<keyword evidence="2" id="KW-0479">Metal-binding</keyword>
<dbReference type="PANTHER" id="PTHR43255">
    <property type="entry name" value="IRON-SULFUR-BINDING OXIDOREDUCTASE FADF-RELATED-RELATED"/>
    <property type="match status" value="1"/>
</dbReference>
<evidence type="ECO:0000256" key="3">
    <source>
        <dbReference type="ARBA" id="ARBA00023002"/>
    </source>
</evidence>
<evidence type="ECO:0000256" key="5">
    <source>
        <dbReference type="ARBA" id="ARBA00023014"/>
    </source>
</evidence>
<evidence type="ECO:0000313" key="8">
    <source>
        <dbReference type="EMBL" id="PSR22225.1"/>
    </source>
</evidence>
<comment type="caution">
    <text evidence="8">The sequence shown here is derived from an EMBL/GenBank/DDBJ whole genome shotgun (WGS) entry which is preliminary data.</text>
</comment>
<feature type="transmembrane region" description="Helical" evidence="6">
    <location>
        <begin position="100"/>
        <end position="122"/>
    </location>
</feature>
<keyword evidence="4" id="KW-0408">Iron</keyword>
<feature type="transmembrane region" description="Helical" evidence="6">
    <location>
        <begin position="143"/>
        <end position="172"/>
    </location>
</feature>
<dbReference type="PROSITE" id="PS51379">
    <property type="entry name" value="4FE4S_FER_2"/>
    <property type="match status" value="2"/>
</dbReference>
<dbReference type="InterPro" id="IPR036197">
    <property type="entry name" value="NarG-like_sf"/>
</dbReference>
<dbReference type="Gene3D" id="1.20.950.20">
    <property type="entry name" value="Transmembrane di-heme cytochromes, Chain C"/>
    <property type="match status" value="1"/>
</dbReference>
<evidence type="ECO:0000259" key="7">
    <source>
        <dbReference type="PROSITE" id="PS51379"/>
    </source>
</evidence>
<sequence>MGINQLLFILVFIFALLWFGLLVQEKWSYVLLGQPADRSQNRAARWRGVATYVFGQKRLFKDRYSGPMHFTIFWGFLILTIGSVIFLIRGIFPSVGAPQGLVAVVLNVATDVMAVAVFIALAMAAYKRYVIRPKRLVRNFDALAVLILIAIVVLADVAIEAFGLAVSPHAAWAPLGSPIGHWLRGLGPSIDHTGLVVADWVKLLSLMGFLVYLPYSKHFHLFVAPVNIYHRNLDPLGRLPTLDLEDEDAESFGVGQVTDIEWAGLLDAYACVQCGRCTEQCPANYTGKHLSPKQIMVDLRHQLETVGPILQKPASLRTAAERELLEVPMAGGVTPEEDLWACTTCGACVEACPVFDEHVVKIVGMRRHLVLTQGEMPDEAQMFFKNVENAGNPWGLGLDKRQEFAQSMGIKDLSRGDRAEVLYWMGCAATYDDRARKVAQATVELMKQAGVDVGVLGASETCNGESARRMGNEYLFQTLAQQNVQTLNDVGVKTIVTTCPHCFNTLKNEYPVFGGDYEVMHHSEFLSRLVQEGRLVAHNAETTATVTYHDSCYLGRYNNIFDQPRDVLTAVPGLELREMSKSREQSFCCGAGGGRMWMEEKVGKKINQARTEQALATGAEIIATACPFCLTMMRDGVQSLGADNRVTVKDFSEILAENVLPMVP</sequence>
<keyword evidence="5" id="KW-0411">Iron-sulfur</keyword>
<dbReference type="SUPFAM" id="SSF103501">
    <property type="entry name" value="Respiratory nitrate reductase 1 gamma chain"/>
    <property type="match status" value="1"/>
</dbReference>
<feature type="domain" description="4Fe-4S ferredoxin-type" evidence="7">
    <location>
        <begin position="333"/>
        <end position="365"/>
    </location>
</feature>
<reference evidence="8 9" key="1">
    <citation type="journal article" date="2014" name="BMC Genomics">
        <title>Comparison of environmental and isolate Sulfobacillus genomes reveals diverse carbon, sulfur, nitrogen, and hydrogen metabolisms.</title>
        <authorList>
            <person name="Justice N.B."/>
            <person name="Norman A."/>
            <person name="Brown C.T."/>
            <person name="Singh A."/>
            <person name="Thomas B.C."/>
            <person name="Banfield J.F."/>
        </authorList>
    </citation>
    <scope>NUCLEOTIDE SEQUENCE [LARGE SCALE GENOMIC DNA]</scope>
    <source>
        <strain evidence="8">AMDSBA3</strain>
    </source>
</reference>
<keyword evidence="6" id="KW-0812">Transmembrane</keyword>
<dbReference type="GO" id="GO:0046872">
    <property type="term" value="F:metal ion binding"/>
    <property type="evidence" value="ECO:0007669"/>
    <property type="project" value="UniProtKB-KW"/>
</dbReference>
<evidence type="ECO:0000256" key="6">
    <source>
        <dbReference type="SAM" id="Phobius"/>
    </source>
</evidence>
<evidence type="ECO:0000313" key="9">
    <source>
        <dbReference type="Proteomes" id="UP000241848"/>
    </source>
</evidence>
<keyword evidence="1" id="KW-0004">4Fe-4S</keyword>
<keyword evidence="6" id="KW-0472">Membrane</keyword>
<protein>
    <submittedName>
        <fullName evidence="8">4Fe-4S ferredoxin</fullName>
    </submittedName>
</protein>
<accession>A0A2T2WJ30</accession>
<evidence type="ECO:0000256" key="2">
    <source>
        <dbReference type="ARBA" id="ARBA00022723"/>
    </source>
</evidence>